<feature type="region of interest" description="Disordered" evidence="1">
    <location>
        <begin position="160"/>
        <end position="179"/>
    </location>
</feature>
<dbReference type="Gene3D" id="3.40.50.300">
    <property type="entry name" value="P-loop containing nucleotide triphosphate hydrolases"/>
    <property type="match status" value="1"/>
</dbReference>
<dbReference type="InterPro" id="IPR027417">
    <property type="entry name" value="P-loop_NTPase"/>
</dbReference>
<accession>A0A7W1WTK5</accession>
<dbReference type="PROSITE" id="PS51257">
    <property type="entry name" value="PROKAR_LIPOPROTEIN"/>
    <property type="match status" value="1"/>
</dbReference>
<dbReference type="Pfam" id="PF13671">
    <property type="entry name" value="AAA_33"/>
    <property type="match status" value="1"/>
</dbReference>
<sequence>MNIRIPKFSLVVLIGAAGCGKSTFARKHFRATEILSSDFFRSLITDDENDISASGDAFELLYDVAEKRLKRGKLTVSDATNVKREQRKQLLQIAERYDCPSVAIVFNFPEEICQERNQVRTYRTVPVHAISNQMKNLRHSLQTLKDEGFKGVYILSSPTETDQVTVERDEGGTPGTHRT</sequence>
<proteinExistence type="predicted"/>
<dbReference type="PANTHER" id="PTHR12435">
    <property type="match status" value="1"/>
</dbReference>
<dbReference type="Proteomes" id="UP000535491">
    <property type="component" value="Unassembled WGS sequence"/>
</dbReference>
<organism evidence="2 3">
    <name type="scientific">Paenactinomyces guangxiensis</name>
    <dbReference type="NCBI Taxonomy" id="1490290"/>
    <lineage>
        <taxon>Bacteria</taxon>
        <taxon>Bacillati</taxon>
        <taxon>Bacillota</taxon>
        <taxon>Bacilli</taxon>
        <taxon>Bacillales</taxon>
        <taxon>Thermoactinomycetaceae</taxon>
        <taxon>Paenactinomyces</taxon>
    </lineage>
</organism>
<dbReference type="PIRSF" id="PIRSF037081">
    <property type="entry name" value="P-loop_All4644_prd"/>
    <property type="match status" value="1"/>
</dbReference>
<keyword evidence="3" id="KW-1185">Reference proteome</keyword>
<protein>
    <submittedName>
        <fullName evidence="2">AAA family ATPase</fullName>
    </submittedName>
</protein>
<dbReference type="EMBL" id="JACEIQ010000018">
    <property type="protein sequence ID" value="MBA4495732.1"/>
    <property type="molecule type" value="Genomic_DNA"/>
</dbReference>
<dbReference type="SUPFAM" id="SSF52540">
    <property type="entry name" value="P-loop containing nucleoside triphosphate hydrolases"/>
    <property type="match status" value="1"/>
</dbReference>
<evidence type="ECO:0000313" key="2">
    <source>
        <dbReference type="EMBL" id="MBA4495732.1"/>
    </source>
</evidence>
<evidence type="ECO:0000256" key="1">
    <source>
        <dbReference type="SAM" id="MobiDB-lite"/>
    </source>
</evidence>
<comment type="caution">
    <text evidence="2">The sequence shown here is derived from an EMBL/GenBank/DDBJ whole genome shotgun (WGS) entry which is preliminary data.</text>
</comment>
<dbReference type="RefSeq" id="WP_181753506.1">
    <property type="nucleotide sequence ID" value="NZ_JACEIQ010000018.1"/>
</dbReference>
<evidence type="ECO:0000313" key="3">
    <source>
        <dbReference type="Proteomes" id="UP000535491"/>
    </source>
</evidence>
<dbReference type="AlphaFoldDB" id="A0A7W1WTK5"/>
<reference evidence="2 3" key="1">
    <citation type="submission" date="2020-07" db="EMBL/GenBank/DDBJ databases">
        <authorList>
            <person name="Feng H."/>
        </authorList>
    </citation>
    <scope>NUCLEOTIDE SEQUENCE [LARGE SCALE GENOMIC DNA]</scope>
    <source>
        <strain evidence="3">s-10</strain>
    </source>
</reference>
<name>A0A7W1WTK5_9BACL</name>
<gene>
    <name evidence="2" type="ORF">H1191_15670</name>
</gene>
<dbReference type="InterPro" id="IPR017101">
    <property type="entry name" value="P-loop_ATP/GTP-bd_All4644_prd"/>
</dbReference>